<protein>
    <submittedName>
        <fullName evidence="1">DUF4258 domain-containing protein</fullName>
    </submittedName>
</protein>
<dbReference type="Proteomes" id="UP000748108">
    <property type="component" value="Unassembled WGS sequence"/>
</dbReference>
<dbReference type="Pfam" id="PF14076">
    <property type="entry name" value="DUF4258"/>
    <property type="match status" value="1"/>
</dbReference>
<accession>A0A947CWN0</accession>
<organism evidence="1 2">
    <name type="scientific">Hydrogenibacillus schlegelii</name>
    <name type="common">Bacillus schlegelii</name>
    <dbReference type="NCBI Taxonomy" id="1484"/>
    <lineage>
        <taxon>Bacteria</taxon>
        <taxon>Bacillati</taxon>
        <taxon>Bacillota</taxon>
        <taxon>Bacilli</taxon>
        <taxon>Bacillales</taxon>
        <taxon>Bacillales Family X. Incertae Sedis</taxon>
        <taxon>Hydrogenibacillus</taxon>
    </lineage>
</organism>
<dbReference type="InterPro" id="IPR025354">
    <property type="entry name" value="DUF4258"/>
</dbReference>
<evidence type="ECO:0000313" key="2">
    <source>
        <dbReference type="Proteomes" id="UP000748108"/>
    </source>
</evidence>
<sequence length="123" mass="14286">MDRNEIIKQFRPAIRKAIKSGRVAYSKHAREMMKLRGITRKDVLEILTQNEPHEYFPANQYPYGEKPFSNPDPLFTVMGKCNIVVVIAVQWKKHGTIYKVVTTFFAGEQSRHRKRKSPPSVDP</sequence>
<dbReference type="EMBL" id="JAHHQF010000047">
    <property type="protein sequence ID" value="MBT9281998.1"/>
    <property type="molecule type" value="Genomic_DNA"/>
</dbReference>
<comment type="caution">
    <text evidence="1">The sequence shown here is derived from an EMBL/GenBank/DDBJ whole genome shotgun (WGS) entry which is preliminary data.</text>
</comment>
<name>A0A947CWN0_HYDSH</name>
<proteinExistence type="predicted"/>
<reference evidence="1" key="1">
    <citation type="journal article" date="2021" name="Microbiology">
        <title>Metagenomic Analysis of the Microbial Community in the Underground Coal Fire Area (Kemerovo Region, Russia) Revealed Predominance of Thermophilic Members of the Phyla Deinococcus-thermus, Aquificae, and Firmicutes.</title>
        <authorList>
            <person name="Kadnikov V."/>
            <person name="Mardanov A.V."/>
            <person name="Beletsky A.V."/>
            <person name="Karnachuk O.V."/>
            <person name="Ravin N.V."/>
        </authorList>
    </citation>
    <scope>NUCLEOTIDE SEQUENCE</scope>
    <source>
        <strain evidence="1">RBS10-49</strain>
    </source>
</reference>
<evidence type="ECO:0000313" key="1">
    <source>
        <dbReference type="EMBL" id="MBT9281998.1"/>
    </source>
</evidence>
<dbReference type="AlphaFoldDB" id="A0A947CWN0"/>
<gene>
    <name evidence="1" type="ORF">KM312_04990</name>
</gene>